<feature type="region of interest" description="Disordered" evidence="5">
    <location>
        <begin position="1"/>
        <end position="38"/>
    </location>
</feature>
<keyword evidence="8" id="KW-1185">Reference proteome</keyword>
<dbReference type="AlphaFoldDB" id="A0A158K858"/>
<name>A0A158K858_9BURK</name>
<accession>A0A158K858</accession>
<evidence type="ECO:0000259" key="6">
    <source>
        <dbReference type="SMART" id="SM00387"/>
    </source>
</evidence>
<dbReference type="GO" id="GO:0046983">
    <property type="term" value="F:protein dimerization activity"/>
    <property type="evidence" value="ECO:0007669"/>
    <property type="project" value="InterPro"/>
</dbReference>
<dbReference type="Pfam" id="PF07730">
    <property type="entry name" value="HisKA_3"/>
    <property type="match status" value="1"/>
</dbReference>
<keyword evidence="2 7" id="KW-0418">Kinase</keyword>
<dbReference type="InterPro" id="IPR011712">
    <property type="entry name" value="Sig_transdc_His_kin_sub3_dim/P"/>
</dbReference>
<evidence type="ECO:0000256" key="2">
    <source>
        <dbReference type="ARBA" id="ARBA00022777"/>
    </source>
</evidence>
<dbReference type="RefSeq" id="WP_087647095.1">
    <property type="nucleotide sequence ID" value="NZ_FCON02000067.1"/>
</dbReference>
<protein>
    <submittedName>
        <fullName evidence="7">Signal transduction histidine kinase</fullName>
    </submittedName>
</protein>
<dbReference type="GO" id="GO:0016020">
    <property type="term" value="C:membrane"/>
    <property type="evidence" value="ECO:0007669"/>
    <property type="project" value="InterPro"/>
</dbReference>
<dbReference type="InterPro" id="IPR050482">
    <property type="entry name" value="Sensor_HK_TwoCompSys"/>
</dbReference>
<dbReference type="SMART" id="SM00387">
    <property type="entry name" value="HATPase_c"/>
    <property type="match status" value="1"/>
</dbReference>
<dbReference type="SUPFAM" id="SSF55874">
    <property type="entry name" value="ATPase domain of HSP90 chaperone/DNA topoisomerase II/histidine kinase"/>
    <property type="match status" value="1"/>
</dbReference>
<evidence type="ECO:0000256" key="3">
    <source>
        <dbReference type="ARBA" id="ARBA00023012"/>
    </source>
</evidence>
<organism evidence="7 8">
    <name type="scientific">Caballeronia choica</name>
    <dbReference type="NCBI Taxonomy" id="326476"/>
    <lineage>
        <taxon>Bacteria</taxon>
        <taxon>Pseudomonadati</taxon>
        <taxon>Pseudomonadota</taxon>
        <taxon>Betaproteobacteria</taxon>
        <taxon>Burkholderiales</taxon>
        <taxon>Burkholderiaceae</taxon>
        <taxon>Caballeronia</taxon>
    </lineage>
</organism>
<dbReference type="Gene3D" id="1.20.5.1930">
    <property type="match status" value="1"/>
</dbReference>
<evidence type="ECO:0000256" key="1">
    <source>
        <dbReference type="ARBA" id="ARBA00022679"/>
    </source>
</evidence>
<reference evidence="7" key="1">
    <citation type="submission" date="2016-01" db="EMBL/GenBank/DDBJ databases">
        <authorList>
            <person name="Peeters C."/>
        </authorList>
    </citation>
    <scope>NUCLEOTIDE SEQUENCE [LARGE SCALE GENOMIC DNA]</scope>
    <source>
        <strain evidence="7">LMG 22940</strain>
    </source>
</reference>
<evidence type="ECO:0000313" key="8">
    <source>
        <dbReference type="Proteomes" id="UP000054770"/>
    </source>
</evidence>
<keyword evidence="1" id="KW-0808">Transferase</keyword>
<comment type="caution">
    <text evidence="7">The sequence shown here is derived from an EMBL/GenBank/DDBJ whole genome shotgun (WGS) entry which is preliminary data.</text>
</comment>
<feature type="coiled-coil region" evidence="4">
    <location>
        <begin position="47"/>
        <end position="74"/>
    </location>
</feature>
<keyword evidence="4" id="KW-0175">Coiled coil</keyword>
<dbReference type="Proteomes" id="UP000054770">
    <property type="component" value="Unassembled WGS sequence"/>
</dbReference>
<dbReference type="Gene3D" id="3.30.565.10">
    <property type="entry name" value="Histidine kinase-like ATPase, C-terminal domain"/>
    <property type="match status" value="1"/>
</dbReference>
<dbReference type="CDD" id="cd16917">
    <property type="entry name" value="HATPase_UhpB-NarQ-NarX-like"/>
    <property type="match status" value="1"/>
</dbReference>
<keyword evidence="3" id="KW-0902">Two-component regulatory system</keyword>
<evidence type="ECO:0000313" key="7">
    <source>
        <dbReference type="EMBL" id="SAL76730.1"/>
    </source>
</evidence>
<dbReference type="OrthoDB" id="9782588at2"/>
<dbReference type="Pfam" id="PF02518">
    <property type="entry name" value="HATPase_c"/>
    <property type="match status" value="1"/>
</dbReference>
<dbReference type="PANTHER" id="PTHR24421">
    <property type="entry name" value="NITRATE/NITRITE SENSOR PROTEIN NARX-RELATED"/>
    <property type="match status" value="1"/>
</dbReference>
<gene>
    <name evidence="7" type="ORF">AWB68_05045</name>
</gene>
<dbReference type="InterPro" id="IPR003594">
    <property type="entry name" value="HATPase_dom"/>
</dbReference>
<sequence length="293" mass="30226">MKTSTAAVPDQSLPPRAGLGVLQPPASAPSNESAGERSALSALMDAKLAADREIQRLSARVHQLSAQLAAADEHARRSLAQDLHDDAGSALTAARFALARIETWLPGDAPAPCAEALDIARQSLDAACEANHRAVAGLHAPSFDGGVGRALADWTARFAASTSLRVAFACSADERLAQLPDATALAVFRVAQEALNNVARHARATEVALSIDADARFLTLVVTDDGIGMTGAARAKRGRFGLSGMRARCDALGGSLRVTTAKAGGTAVRARFPLTTSPGAVSALRPALRALNS</sequence>
<dbReference type="PANTHER" id="PTHR24421:SF58">
    <property type="entry name" value="SIGNAL TRANSDUCTION HISTIDINE-PROTEIN KINASE_PHOSPHATASE UHPB"/>
    <property type="match status" value="1"/>
</dbReference>
<dbReference type="GO" id="GO:0000155">
    <property type="term" value="F:phosphorelay sensor kinase activity"/>
    <property type="evidence" value="ECO:0007669"/>
    <property type="project" value="InterPro"/>
</dbReference>
<dbReference type="EMBL" id="FCON02000067">
    <property type="protein sequence ID" value="SAL76730.1"/>
    <property type="molecule type" value="Genomic_DNA"/>
</dbReference>
<feature type="domain" description="Histidine kinase/HSP90-like ATPase" evidence="6">
    <location>
        <begin position="182"/>
        <end position="276"/>
    </location>
</feature>
<evidence type="ECO:0000256" key="5">
    <source>
        <dbReference type="SAM" id="MobiDB-lite"/>
    </source>
</evidence>
<proteinExistence type="predicted"/>
<evidence type="ECO:0000256" key="4">
    <source>
        <dbReference type="SAM" id="Coils"/>
    </source>
</evidence>
<dbReference type="InterPro" id="IPR036890">
    <property type="entry name" value="HATPase_C_sf"/>
</dbReference>